<dbReference type="Proteomes" id="UP000076722">
    <property type="component" value="Unassembled WGS sequence"/>
</dbReference>
<dbReference type="EMBL" id="KV419544">
    <property type="protein sequence ID" value="KZS86335.1"/>
    <property type="molecule type" value="Genomic_DNA"/>
</dbReference>
<feature type="domain" description="F-box" evidence="1">
    <location>
        <begin position="4"/>
        <end position="51"/>
    </location>
</feature>
<dbReference type="InterPro" id="IPR001810">
    <property type="entry name" value="F-box_dom"/>
</dbReference>
<evidence type="ECO:0000259" key="1">
    <source>
        <dbReference type="PROSITE" id="PS50181"/>
    </source>
</evidence>
<dbReference type="AlphaFoldDB" id="A0A164M432"/>
<evidence type="ECO:0000313" key="2">
    <source>
        <dbReference type="EMBL" id="KZS86335.1"/>
    </source>
</evidence>
<organism evidence="2 3">
    <name type="scientific">Sistotremastrum niveocremeum HHB9708</name>
    <dbReference type="NCBI Taxonomy" id="1314777"/>
    <lineage>
        <taxon>Eukaryota</taxon>
        <taxon>Fungi</taxon>
        <taxon>Dikarya</taxon>
        <taxon>Basidiomycota</taxon>
        <taxon>Agaricomycotina</taxon>
        <taxon>Agaricomycetes</taxon>
        <taxon>Sistotremastrales</taxon>
        <taxon>Sistotremastraceae</taxon>
        <taxon>Sertulicium</taxon>
        <taxon>Sertulicium niveocremeum</taxon>
    </lineage>
</organism>
<evidence type="ECO:0000313" key="3">
    <source>
        <dbReference type="Proteomes" id="UP000076722"/>
    </source>
</evidence>
<dbReference type="PROSITE" id="PS50181">
    <property type="entry name" value="FBOX"/>
    <property type="match status" value="1"/>
</dbReference>
<gene>
    <name evidence="2" type="ORF">SISNIDRAFT_492052</name>
</gene>
<sequence length="525" mass="58631">MSAVCHLHRIPNETIVSILDGCCTDDIVSLALTSSLLYSLIKTTRVVWINASDEVMLPLPTGHTIQTVPIALLFPLALKALSIAKAFGKVMAHPKRYSYKSLEDLNACHLPLPGGRWIIYEYDDGLRGHQSDGLVESADDLLVKGGPDLLVRTETLGDGIVRCLRSQEFRDKLSLSPTITVTDLCFPLGINDHPFAVPASSKTIIGIEDVCDLHNSTALSITGIKKSQISVVDMVNCLGVSLEPPKPPKGFYRFHRASFHRSLPKIVLRCKVCAGEEDMSQSDESDDDDGHEEIWLLDIPHFALPHSSEKDSDLSVIVWTEADMEVTHRYVVPQQIRIDDVDEHMIAKAIPESHVCVTELQVFKARYRGSPLTRVVMALCLSPEGELLPVRLGDTPPLTEGWSIERLEDRFVATKLIANNVLAVEFTMLPRRELKRIHLKIPGSGVLWSRIWHLKFDPVYGQYSIKPDLVISNDTELNTGSDIAVTEDTTLVRAWIRYAIWITSRMKQSVTFCMAPVWMTLFPLP</sequence>
<protein>
    <recommendedName>
        <fullName evidence="1">F-box domain-containing protein</fullName>
    </recommendedName>
</protein>
<keyword evidence="3" id="KW-1185">Reference proteome</keyword>
<reference evidence="2 3" key="1">
    <citation type="journal article" date="2016" name="Mol. Biol. Evol.">
        <title>Comparative Genomics of Early-Diverging Mushroom-Forming Fungi Provides Insights into the Origins of Lignocellulose Decay Capabilities.</title>
        <authorList>
            <person name="Nagy L.G."/>
            <person name="Riley R."/>
            <person name="Tritt A."/>
            <person name="Adam C."/>
            <person name="Daum C."/>
            <person name="Floudas D."/>
            <person name="Sun H."/>
            <person name="Yadav J.S."/>
            <person name="Pangilinan J."/>
            <person name="Larsson K.H."/>
            <person name="Matsuura K."/>
            <person name="Barry K."/>
            <person name="Labutti K."/>
            <person name="Kuo R."/>
            <person name="Ohm R.A."/>
            <person name="Bhattacharya S.S."/>
            <person name="Shirouzu T."/>
            <person name="Yoshinaga Y."/>
            <person name="Martin F.M."/>
            <person name="Grigoriev I.V."/>
            <person name="Hibbett D.S."/>
        </authorList>
    </citation>
    <scope>NUCLEOTIDE SEQUENCE [LARGE SCALE GENOMIC DNA]</scope>
    <source>
        <strain evidence="2 3">HHB9708</strain>
    </source>
</reference>
<accession>A0A164M432</accession>
<name>A0A164M432_9AGAM</name>
<proteinExistence type="predicted"/>